<feature type="region of interest" description="Disordered" evidence="1">
    <location>
        <begin position="47"/>
        <end position="66"/>
    </location>
</feature>
<comment type="caution">
    <text evidence="2">The sequence shown here is derived from an EMBL/GenBank/DDBJ whole genome shotgun (WGS) entry which is preliminary data.</text>
</comment>
<dbReference type="Proteomes" id="UP000688137">
    <property type="component" value="Unassembled WGS sequence"/>
</dbReference>
<dbReference type="EMBL" id="CAJJDM010000124">
    <property type="protein sequence ID" value="CAD8103428.1"/>
    <property type="molecule type" value="Genomic_DNA"/>
</dbReference>
<name>A0A8S1PLL2_PARPR</name>
<reference evidence="2" key="1">
    <citation type="submission" date="2021-01" db="EMBL/GenBank/DDBJ databases">
        <authorList>
            <consortium name="Genoscope - CEA"/>
            <person name="William W."/>
        </authorList>
    </citation>
    <scope>NUCLEOTIDE SEQUENCE</scope>
</reference>
<protein>
    <submittedName>
        <fullName evidence="2">Uncharacterized protein</fullName>
    </submittedName>
</protein>
<evidence type="ECO:0000256" key="1">
    <source>
        <dbReference type="SAM" id="MobiDB-lite"/>
    </source>
</evidence>
<organism evidence="2 3">
    <name type="scientific">Paramecium primaurelia</name>
    <dbReference type="NCBI Taxonomy" id="5886"/>
    <lineage>
        <taxon>Eukaryota</taxon>
        <taxon>Sar</taxon>
        <taxon>Alveolata</taxon>
        <taxon>Ciliophora</taxon>
        <taxon>Intramacronucleata</taxon>
        <taxon>Oligohymenophorea</taxon>
        <taxon>Peniculida</taxon>
        <taxon>Parameciidae</taxon>
        <taxon>Paramecium</taxon>
    </lineage>
</organism>
<evidence type="ECO:0000313" key="3">
    <source>
        <dbReference type="Proteomes" id="UP000688137"/>
    </source>
</evidence>
<accession>A0A8S1PLL2</accession>
<keyword evidence="3" id="KW-1185">Reference proteome</keyword>
<sequence length="120" mass="14011">MYQHKQEIYGKSQLLQLCFSKNLLVNQIIIQKSQINFSILNKNHLKKRTENKSSNEGSNEPKPSKTLCQFKMKQKIQYKLSLILKQNPQSKKLYRNDSLKGYINQLLAQNLVVSLNDSQN</sequence>
<gene>
    <name evidence="2" type="ORF">PPRIM_AZ9-3.1.T1210043</name>
</gene>
<proteinExistence type="predicted"/>
<dbReference type="AlphaFoldDB" id="A0A8S1PLL2"/>
<evidence type="ECO:0000313" key="2">
    <source>
        <dbReference type="EMBL" id="CAD8103428.1"/>
    </source>
</evidence>